<accession>A0ACB6SEL6</accession>
<reference evidence="1" key="1">
    <citation type="journal article" date="2020" name="Stud. Mycol.">
        <title>101 Dothideomycetes genomes: a test case for predicting lifestyles and emergence of pathogens.</title>
        <authorList>
            <person name="Haridas S."/>
            <person name="Albert R."/>
            <person name="Binder M."/>
            <person name="Bloem J."/>
            <person name="Labutti K."/>
            <person name="Salamov A."/>
            <person name="Andreopoulos B."/>
            <person name="Baker S."/>
            <person name="Barry K."/>
            <person name="Bills G."/>
            <person name="Bluhm B."/>
            <person name="Cannon C."/>
            <person name="Castanera R."/>
            <person name="Culley D."/>
            <person name="Daum C."/>
            <person name="Ezra D."/>
            <person name="Gonzalez J."/>
            <person name="Henrissat B."/>
            <person name="Kuo A."/>
            <person name="Liang C."/>
            <person name="Lipzen A."/>
            <person name="Lutzoni F."/>
            <person name="Magnuson J."/>
            <person name="Mondo S."/>
            <person name="Nolan M."/>
            <person name="Ohm R."/>
            <person name="Pangilinan J."/>
            <person name="Park H.-J."/>
            <person name="Ramirez L."/>
            <person name="Alfaro M."/>
            <person name="Sun H."/>
            <person name="Tritt A."/>
            <person name="Yoshinaga Y."/>
            <person name="Zwiers L.-H."/>
            <person name="Turgeon B."/>
            <person name="Goodwin S."/>
            <person name="Spatafora J."/>
            <person name="Crous P."/>
            <person name="Grigoriev I."/>
        </authorList>
    </citation>
    <scope>NUCLEOTIDE SEQUENCE</scope>
    <source>
        <strain evidence="1">CBS 525.71</strain>
    </source>
</reference>
<dbReference type="EMBL" id="MU006702">
    <property type="protein sequence ID" value="KAF2632591.1"/>
    <property type="molecule type" value="Genomic_DNA"/>
</dbReference>
<protein>
    <submittedName>
        <fullName evidence="1">Uncharacterized protein</fullName>
    </submittedName>
</protein>
<proteinExistence type="predicted"/>
<organism evidence="1 2">
    <name type="scientific">Macroventuria anomochaeta</name>
    <dbReference type="NCBI Taxonomy" id="301207"/>
    <lineage>
        <taxon>Eukaryota</taxon>
        <taxon>Fungi</taxon>
        <taxon>Dikarya</taxon>
        <taxon>Ascomycota</taxon>
        <taxon>Pezizomycotina</taxon>
        <taxon>Dothideomycetes</taxon>
        <taxon>Pleosporomycetidae</taxon>
        <taxon>Pleosporales</taxon>
        <taxon>Pleosporineae</taxon>
        <taxon>Didymellaceae</taxon>
        <taxon>Macroventuria</taxon>
    </lineage>
</organism>
<dbReference type="Proteomes" id="UP000799754">
    <property type="component" value="Unassembled WGS sequence"/>
</dbReference>
<comment type="caution">
    <text evidence="1">The sequence shown here is derived from an EMBL/GenBank/DDBJ whole genome shotgun (WGS) entry which is preliminary data.</text>
</comment>
<keyword evidence="2" id="KW-1185">Reference proteome</keyword>
<evidence type="ECO:0000313" key="1">
    <source>
        <dbReference type="EMBL" id="KAF2632591.1"/>
    </source>
</evidence>
<sequence length="121" mass="13790">MRLLAGFNAEFADDYNGINWDKLRSYVKPQRTLTGQGELGFQARLDKEAYNNDPKHEKDEEKSMAEWRQLGLLGVFLDVINYISTPKQYNSFSTFQQLALAEDPTNISVLLLAVVKACVTR</sequence>
<gene>
    <name evidence="1" type="ORF">BU25DRAFT_453798</name>
</gene>
<evidence type="ECO:0000313" key="2">
    <source>
        <dbReference type="Proteomes" id="UP000799754"/>
    </source>
</evidence>
<name>A0ACB6SEL6_9PLEO</name>